<comment type="subcellular location">
    <subcellularLocation>
        <location evidence="5">Nucleus</location>
    </subcellularLocation>
    <subcellularLocation>
        <location evidence="5">Chromosome</location>
        <location evidence="5">Telomere</location>
    </subcellularLocation>
</comment>
<evidence type="ECO:0000256" key="1">
    <source>
        <dbReference type="ARBA" id="ARBA00010467"/>
    </source>
</evidence>
<evidence type="ECO:0000256" key="6">
    <source>
        <dbReference type="SAM" id="MobiDB-lite"/>
    </source>
</evidence>
<feature type="region of interest" description="Disordered" evidence="6">
    <location>
        <begin position="1"/>
        <end position="31"/>
    </location>
</feature>
<comment type="subunit">
    <text evidence="5">Homodimer.</text>
</comment>
<dbReference type="GO" id="GO:0031848">
    <property type="term" value="P:protection from non-homologous end joining at telomere"/>
    <property type="evidence" value="ECO:0007669"/>
    <property type="project" value="TreeGrafter"/>
</dbReference>
<evidence type="ECO:0000256" key="4">
    <source>
        <dbReference type="ARBA" id="ARBA00023242"/>
    </source>
</evidence>
<dbReference type="AlphaFoldDB" id="A0A367YM30"/>
<evidence type="ECO:0000313" key="8">
    <source>
        <dbReference type="EMBL" id="RCK66936.1"/>
    </source>
</evidence>
<feature type="compositionally biased region" description="Acidic residues" evidence="6">
    <location>
        <begin position="405"/>
        <end position="417"/>
    </location>
</feature>
<dbReference type="PANTHER" id="PTHR16466:SF6">
    <property type="entry name" value="TELOMERIC REPEAT-BINDING FACTOR 2-INTERACTING PROTEIN 1"/>
    <property type="match status" value="1"/>
</dbReference>
<gene>
    <name evidence="8" type="primary">RAP1_0</name>
    <name evidence="8" type="ORF">Cantr_02574</name>
</gene>
<evidence type="ECO:0000256" key="2">
    <source>
        <dbReference type="ARBA" id="ARBA00022454"/>
    </source>
</evidence>
<evidence type="ECO:0000256" key="3">
    <source>
        <dbReference type="ARBA" id="ARBA00022895"/>
    </source>
</evidence>
<dbReference type="GO" id="GO:0042162">
    <property type="term" value="F:telomeric DNA binding"/>
    <property type="evidence" value="ECO:0007669"/>
    <property type="project" value="TreeGrafter"/>
</dbReference>
<comment type="function">
    <text evidence="5">Involved in the regulation of telomere length, clustering and has a specific role in telomere position effect (TPE).</text>
</comment>
<name>A0A367YM30_9ASCO</name>
<dbReference type="InterPro" id="IPR009057">
    <property type="entry name" value="Homeodomain-like_sf"/>
</dbReference>
<evidence type="ECO:0000313" key="9">
    <source>
        <dbReference type="Proteomes" id="UP000253472"/>
    </source>
</evidence>
<dbReference type="Pfam" id="PF09197">
    <property type="entry name" value="Rap1-DNA-bind"/>
    <property type="match status" value="1"/>
</dbReference>
<dbReference type="InterPro" id="IPR015280">
    <property type="entry name" value="Rap1_DNA-bd"/>
</dbReference>
<feature type="compositionally biased region" description="Polar residues" evidence="6">
    <location>
        <begin position="377"/>
        <end position="399"/>
    </location>
</feature>
<dbReference type="SUPFAM" id="SSF46689">
    <property type="entry name" value="Homeodomain-like"/>
    <property type="match status" value="2"/>
</dbReference>
<dbReference type="PANTHER" id="PTHR16466">
    <property type="entry name" value="TELOMERE REPEAT-BINDING FACTOR 2-INTERACTING PROTEIN 1"/>
    <property type="match status" value="1"/>
</dbReference>
<dbReference type="Gene3D" id="1.10.10.60">
    <property type="entry name" value="Homeodomain-like"/>
    <property type="match status" value="2"/>
</dbReference>
<comment type="caution">
    <text evidence="8">The sequence shown here is derived from an EMBL/GenBank/DDBJ whole genome shotgun (WGS) entry which is preliminary data.</text>
</comment>
<dbReference type="CDD" id="cd11655">
    <property type="entry name" value="rap1_myb-like"/>
    <property type="match status" value="2"/>
</dbReference>
<proteinExistence type="inferred from homology"/>
<keyword evidence="2 5" id="KW-0158">Chromosome</keyword>
<evidence type="ECO:0000259" key="7">
    <source>
        <dbReference type="Pfam" id="PF09197"/>
    </source>
</evidence>
<feature type="domain" description="Rap1 DNA-binding" evidence="7">
    <location>
        <begin position="321"/>
        <end position="381"/>
    </location>
</feature>
<dbReference type="Proteomes" id="UP000253472">
    <property type="component" value="Unassembled WGS sequence"/>
</dbReference>
<dbReference type="InterPro" id="IPR039595">
    <property type="entry name" value="TE2IP/Rap1"/>
</dbReference>
<dbReference type="STRING" id="5486.A0A367YM30"/>
<dbReference type="EMBL" id="QLNQ01000001">
    <property type="protein sequence ID" value="RCK66936.1"/>
    <property type="molecule type" value="Genomic_DNA"/>
</dbReference>
<reference evidence="8 9" key="1">
    <citation type="submission" date="2018-06" db="EMBL/GenBank/DDBJ databases">
        <title>Whole genome sequencing of Candida tropicalis (genome annotated by CSBL at Korea University).</title>
        <authorList>
            <person name="Ahn J."/>
        </authorList>
    </citation>
    <scope>NUCLEOTIDE SEQUENCE [LARGE SCALE GENOMIC DNA]</scope>
    <source>
        <strain evidence="8 9">ATCC 20962</strain>
    </source>
</reference>
<dbReference type="GO" id="GO:0070187">
    <property type="term" value="C:shelterin complex"/>
    <property type="evidence" value="ECO:0007669"/>
    <property type="project" value="TreeGrafter"/>
</dbReference>
<protein>
    <recommendedName>
        <fullName evidence="5">DNA-binding protein RAP1</fullName>
    </recommendedName>
</protein>
<keyword evidence="8" id="KW-0238">DNA-binding</keyword>
<dbReference type="OrthoDB" id="435460at2759"/>
<feature type="region of interest" description="Disordered" evidence="6">
    <location>
        <begin position="375"/>
        <end position="417"/>
    </location>
</feature>
<keyword evidence="3 5" id="KW-0779">Telomere</keyword>
<accession>A0A367YM30</accession>
<sequence>MDLDNYPIDNDSAPFYPVGEAEQQQQQNQNTRKAQFEEVTNASQGFPVIVQQMAPQHPRYQPTGLPKIFNIDGRSLVFYISPNEPRRGEYRNKIIQHGGILVDSATDALFTLGTDQAIRLDFIDKCVEEGRVVVGEPFANGVGDVGDAAGEAAADFLDDVSGMIDPVIQQIGRDVSEMDVPAQLLSQQHQPQPEVARDALLISQSPRNKPKTPNRFTEEQDEFVLERVREKPRLRNSHKFYDALAEHPKLAPHTGNSIRSRYRRVLRHRLYFVYKTDDHDRLVFDSHGQKINIGIDEIGGTLKNKFTAEDDYRLCLALKNSNRIVYSVFSDLYRKYPNHSINSWRDRYRKFVKEDEIDDYIDYYLRKKRQGREPLCLSNNTKRQETGGESNDVQPQASDNAAGELNDDGEPDDNAEE</sequence>
<dbReference type="GO" id="GO:0010833">
    <property type="term" value="P:telomere maintenance via telomere lengthening"/>
    <property type="evidence" value="ECO:0007669"/>
    <property type="project" value="UniProtKB-UniRule"/>
</dbReference>
<organism evidence="8 9">
    <name type="scientific">Candida viswanathii</name>
    <dbReference type="NCBI Taxonomy" id="5486"/>
    <lineage>
        <taxon>Eukaryota</taxon>
        <taxon>Fungi</taxon>
        <taxon>Dikarya</taxon>
        <taxon>Ascomycota</taxon>
        <taxon>Saccharomycotina</taxon>
        <taxon>Pichiomycetes</taxon>
        <taxon>Debaryomycetaceae</taxon>
        <taxon>Candida/Lodderomyces clade</taxon>
        <taxon>Candida</taxon>
    </lineage>
</organism>
<keyword evidence="4 5" id="KW-0539">Nucleus</keyword>
<comment type="similarity">
    <text evidence="1 5">Belongs to the RAP1 family.</text>
</comment>
<keyword evidence="9" id="KW-1185">Reference proteome</keyword>
<evidence type="ECO:0000256" key="5">
    <source>
        <dbReference type="RuleBase" id="RU367107"/>
    </source>
</evidence>